<reference evidence="2" key="1">
    <citation type="submission" date="2023-01" db="EMBL/GenBank/DDBJ databases">
        <title>The chitinases involved in constricting ring structure development in the nematode-trapping fungus Drechslerella dactyloides.</title>
        <authorList>
            <person name="Wang R."/>
            <person name="Zhang L."/>
            <person name="Tang P."/>
            <person name="Li S."/>
            <person name="Liang L."/>
        </authorList>
    </citation>
    <scope>NUCLEOTIDE SEQUENCE</scope>
    <source>
        <strain evidence="2">YMF1.00031</strain>
    </source>
</reference>
<proteinExistence type="predicted"/>
<name>A0AAD6NNQ3_DREDA</name>
<sequence length="110" mass="12232">MTACSRVESTKTRWTEAGELPTCERGTLNGSKPAPDGQRKAMRCKWPTKDALSIRSISLVSSARPPLGERRKPFASYVAAYRRLGDQITRSTDQDCLSARARLLPIRPRA</sequence>
<comment type="caution">
    <text evidence="2">The sequence shown here is derived from an EMBL/GenBank/DDBJ whole genome shotgun (WGS) entry which is preliminary data.</text>
</comment>
<dbReference type="AlphaFoldDB" id="A0AAD6NNQ3"/>
<evidence type="ECO:0000313" key="2">
    <source>
        <dbReference type="EMBL" id="KAJ6264670.1"/>
    </source>
</evidence>
<evidence type="ECO:0000256" key="1">
    <source>
        <dbReference type="SAM" id="MobiDB-lite"/>
    </source>
</evidence>
<dbReference type="EMBL" id="JAQGDS010000001">
    <property type="protein sequence ID" value="KAJ6264670.1"/>
    <property type="molecule type" value="Genomic_DNA"/>
</dbReference>
<organism evidence="2 3">
    <name type="scientific">Drechslerella dactyloides</name>
    <name type="common">Nematode-trapping fungus</name>
    <name type="synonym">Arthrobotrys dactyloides</name>
    <dbReference type="NCBI Taxonomy" id="74499"/>
    <lineage>
        <taxon>Eukaryota</taxon>
        <taxon>Fungi</taxon>
        <taxon>Dikarya</taxon>
        <taxon>Ascomycota</taxon>
        <taxon>Pezizomycotina</taxon>
        <taxon>Orbiliomycetes</taxon>
        <taxon>Orbiliales</taxon>
        <taxon>Orbiliaceae</taxon>
        <taxon>Drechslerella</taxon>
    </lineage>
</organism>
<dbReference type="Proteomes" id="UP001221413">
    <property type="component" value="Unassembled WGS sequence"/>
</dbReference>
<accession>A0AAD6NNQ3</accession>
<protein>
    <submittedName>
        <fullName evidence="2">Uncharacterized protein</fullName>
    </submittedName>
</protein>
<keyword evidence="3" id="KW-1185">Reference proteome</keyword>
<feature type="region of interest" description="Disordered" evidence="1">
    <location>
        <begin position="22"/>
        <end position="44"/>
    </location>
</feature>
<evidence type="ECO:0000313" key="3">
    <source>
        <dbReference type="Proteomes" id="UP001221413"/>
    </source>
</evidence>
<gene>
    <name evidence="2" type="ORF">Dda_0819</name>
</gene>